<evidence type="ECO:0000313" key="3">
    <source>
        <dbReference type="Proteomes" id="UP001595696"/>
    </source>
</evidence>
<reference evidence="3" key="1">
    <citation type="journal article" date="2019" name="Int. J. Syst. Evol. Microbiol.">
        <title>The Global Catalogue of Microorganisms (GCM) 10K type strain sequencing project: providing services to taxonomists for standard genome sequencing and annotation.</title>
        <authorList>
            <consortium name="The Broad Institute Genomics Platform"/>
            <consortium name="The Broad Institute Genome Sequencing Center for Infectious Disease"/>
            <person name="Wu L."/>
            <person name="Ma J."/>
        </authorList>
    </citation>
    <scope>NUCLEOTIDE SEQUENCE [LARGE SCALE GENOMIC DNA]</scope>
    <source>
        <strain evidence="3">CGMCC 4.7330</strain>
    </source>
</reference>
<dbReference type="Pfam" id="PF04149">
    <property type="entry name" value="DUF397"/>
    <property type="match status" value="1"/>
</dbReference>
<dbReference type="RefSeq" id="WP_378611901.1">
    <property type="nucleotide sequence ID" value="NZ_JBHSAX010000008.1"/>
</dbReference>
<proteinExistence type="predicted"/>
<feature type="domain" description="DUF397" evidence="1">
    <location>
        <begin position="8"/>
        <end position="58"/>
    </location>
</feature>
<evidence type="ECO:0000313" key="2">
    <source>
        <dbReference type="EMBL" id="MFC3962143.1"/>
    </source>
</evidence>
<dbReference type="InterPro" id="IPR007278">
    <property type="entry name" value="DUF397"/>
</dbReference>
<dbReference type="Proteomes" id="UP001595696">
    <property type="component" value="Unassembled WGS sequence"/>
</dbReference>
<protein>
    <submittedName>
        <fullName evidence="2">DUF397 domain-containing protein</fullName>
    </submittedName>
</protein>
<comment type="caution">
    <text evidence="2">The sequence shown here is derived from an EMBL/GenBank/DDBJ whole genome shotgun (WGS) entry which is preliminary data.</text>
</comment>
<name>A0ABV8DPX6_9NOCA</name>
<keyword evidence="3" id="KW-1185">Reference proteome</keyword>
<gene>
    <name evidence="2" type="ORF">ACFO0B_09125</name>
</gene>
<evidence type="ECO:0000259" key="1">
    <source>
        <dbReference type="Pfam" id="PF04149"/>
    </source>
</evidence>
<dbReference type="EMBL" id="JBHSAX010000008">
    <property type="protein sequence ID" value="MFC3962143.1"/>
    <property type="molecule type" value="Genomic_DNA"/>
</dbReference>
<organism evidence="2 3">
    <name type="scientific">Nocardia jiangsuensis</name>
    <dbReference type="NCBI Taxonomy" id="1691563"/>
    <lineage>
        <taxon>Bacteria</taxon>
        <taxon>Bacillati</taxon>
        <taxon>Actinomycetota</taxon>
        <taxon>Actinomycetes</taxon>
        <taxon>Mycobacteriales</taxon>
        <taxon>Nocardiaceae</taxon>
        <taxon>Nocardia</taxon>
    </lineage>
</organism>
<sequence length="66" mass="7148">MTVDFAGARWFKSTKSGSKDCVEVAFVGAQVGIRDSKHIERGHLTFPASAWGAFSSAIARGDFDLR</sequence>
<accession>A0ABV8DPX6</accession>